<dbReference type="Gene3D" id="1.10.10.60">
    <property type="entry name" value="Homeodomain-like"/>
    <property type="match status" value="1"/>
</dbReference>
<dbReference type="InterPro" id="IPR002078">
    <property type="entry name" value="Sigma_54_int"/>
</dbReference>
<dbReference type="Pfam" id="PF00158">
    <property type="entry name" value="Sigma54_activat"/>
    <property type="match status" value="1"/>
</dbReference>
<dbReference type="InterPro" id="IPR025662">
    <property type="entry name" value="Sigma_54_int_dom_ATP-bd_1"/>
</dbReference>
<gene>
    <name evidence="4" type="ORF">QE417_001221</name>
</gene>
<dbReference type="InterPro" id="IPR058031">
    <property type="entry name" value="AAA_lid_NorR"/>
</dbReference>
<dbReference type="InterPro" id="IPR027417">
    <property type="entry name" value="P-loop_NTPase"/>
</dbReference>
<dbReference type="InterPro" id="IPR003593">
    <property type="entry name" value="AAA+_ATPase"/>
</dbReference>
<dbReference type="SUPFAM" id="SSF46689">
    <property type="entry name" value="Homeodomain-like"/>
    <property type="match status" value="1"/>
</dbReference>
<comment type="caution">
    <text evidence="4">The sequence shown here is derived from an EMBL/GenBank/DDBJ whole genome shotgun (WGS) entry which is preliminary data.</text>
</comment>
<feature type="domain" description="Sigma-54 factor interaction" evidence="3">
    <location>
        <begin position="252"/>
        <end position="481"/>
    </location>
</feature>
<evidence type="ECO:0000313" key="4">
    <source>
        <dbReference type="EMBL" id="MDT3402149.1"/>
    </source>
</evidence>
<protein>
    <submittedName>
        <fullName evidence="4">Transcriptional regulator with GAF, ATPase, and Fis domain</fullName>
    </submittedName>
</protein>
<dbReference type="RefSeq" id="WP_311948348.1">
    <property type="nucleotide sequence ID" value="NZ_JAVLVU010000001.1"/>
</dbReference>
<organism evidence="4 5">
    <name type="scientific">Mucilaginibacter terrae</name>
    <dbReference type="NCBI Taxonomy" id="1955052"/>
    <lineage>
        <taxon>Bacteria</taxon>
        <taxon>Pseudomonadati</taxon>
        <taxon>Bacteroidota</taxon>
        <taxon>Sphingobacteriia</taxon>
        <taxon>Sphingobacteriales</taxon>
        <taxon>Sphingobacteriaceae</taxon>
        <taxon>Mucilaginibacter</taxon>
    </lineage>
</organism>
<dbReference type="Pfam" id="PF25601">
    <property type="entry name" value="AAA_lid_14"/>
    <property type="match status" value="1"/>
</dbReference>
<name>A0ABU3GQT8_9SPHI</name>
<accession>A0ABU3GQT8</accession>
<dbReference type="PROSITE" id="PS50045">
    <property type="entry name" value="SIGMA54_INTERACT_4"/>
    <property type="match status" value="1"/>
</dbReference>
<dbReference type="Gene3D" id="1.10.8.60">
    <property type="match status" value="1"/>
</dbReference>
<evidence type="ECO:0000259" key="3">
    <source>
        <dbReference type="PROSITE" id="PS50045"/>
    </source>
</evidence>
<keyword evidence="2" id="KW-0067">ATP-binding</keyword>
<dbReference type="PANTHER" id="PTHR32071">
    <property type="entry name" value="TRANSCRIPTIONAL REGULATORY PROTEIN"/>
    <property type="match status" value="1"/>
</dbReference>
<reference evidence="5" key="1">
    <citation type="submission" date="2023-07" db="EMBL/GenBank/DDBJ databases">
        <title>Functional and genomic diversity of the sorghum phyllosphere microbiome.</title>
        <authorList>
            <person name="Shade A."/>
        </authorList>
    </citation>
    <scope>NUCLEOTIDE SEQUENCE [LARGE SCALE GENOMIC DNA]</scope>
    <source>
        <strain evidence="5">SORGH_AS_0422</strain>
    </source>
</reference>
<dbReference type="SMART" id="SM00382">
    <property type="entry name" value="AAA"/>
    <property type="match status" value="1"/>
</dbReference>
<evidence type="ECO:0000256" key="2">
    <source>
        <dbReference type="ARBA" id="ARBA00022840"/>
    </source>
</evidence>
<keyword evidence="5" id="KW-1185">Reference proteome</keyword>
<dbReference type="PROSITE" id="PS00675">
    <property type="entry name" value="SIGMA54_INTERACT_1"/>
    <property type="match status" value="1"/>
</dbReference>
<dbReference type="Proteomes" id="UP001258315">
    <property type="component" value="Unassembled WGS sequence"/>
</dbReference>
<sequence length="563" mass="63239">MGGISEKLSNKSHRQLPAAVLTSNLQVAHLIDTFFKRLQLLYSIEYAVLLVYDERQTMANECFTSTYDLNEEVFVNEINAQPATLTNQQKVIAGYSFPVLKTAQEWVEETGKNHKPLNSHLSYPYHCYIPLETNNHVLGTFELHNSTEFSTECLAFCCSVADLIADIIQHQQNNYNSKVDQLHHVQAPPAVSNIERIESLEDLFDIVIKLLPATSNAVRKQFDELKKRAEQLDNATLYQPEEPTFESSYPNIIGTATAMKRVFGLIDQIANSDSTVLILGETGTGKELIAKAVHEHSGRKNHAIISLNCAAIPANLIESELFGHEKGAFTGATDKRLGKFELAQNGTLFLDEVGEIPLDLQVKLLRALQEKEIERVGGTSTIKCDVRVIAATNRNLQHEVEQGRFRRDLYFRLNVIPVELPALRERTEDIPLLAEYFINKYANKTNKQVTGLTKGAIRQLRNYTWPGNVREMEHLIERHVLLSKKPIISAIDLPVAETVMPGSNGHLKKIKTINENERDHIFEVLQLCNGRVSGQHGAAKLLGVPATTLNSKIKKLGLNRKHF</sequence>
<dbReference type="InterPro" id="IPR025943">
    <property type="entry name" value="Sigma_54_int_dom_ATP-bd_2"/>
</dbReference>
<dbReference type="PROSITE" id="PS00676">
    <property type="entry name" value="SIGMA54_INTERACT_2"/>
    <property type="match status" value="1"/>
</dbReference>
<dbReference type="PANTHER" id="PTHR32071:SF57">
    <property type="entry name" value="C4-DICARBOXYLATE TRANSPORT TRANSCRIPTIONAL REGULATORY PROTEIN DCTD"/>
    <property type="match status" value="1"/>
</dbReference>
<dbReference type="CDD" id="cd00009">
    <property type="entry name" value="AAA"/>
    <property type="match status" value="1"/>
</dbReference>
<proteinExistence type="predicted"/>
<dbReference type="EMBL" id="JAVLVU010000001">
    <property type="protein sequence ID" value="MDT3402149.1"/>
    <property type="molecule type" value="Genomic_DNA"/>
</dbReference>
<keyword evidence="1" id="KW-0547">Nucleotide-binding</keyword>
<dbReference type="Gene3D" id="3.40.50.300">
    <property type="entry name" value="P-loop containing nucleotide triphosphate hydrolases"/>
    <property type="match status" value="1"/>
</dbReference>
<dbReference type="SUPFAM" id="SSF52540">
    <property type="entry name" value="P-loop containing nucleoside triphosphate hydrolases"/>
    <property type="match status" value="1"/>
</dbReference>
<evidence type="ECO:0000313" key="5">
    <source>
        <dbReference type="Proteomes" id="UP001258315"/>
    </source>
</evidence>
<evidence type="ECO:0000256" key="1">
    <source>
        <dbReference type="ARBA" id="ARBA00022741"/>
    </source>
</evidence>
<dbReference type="InterPro" id="IPR009057">
    <property type="entry name" value="Homeodomain-like_sf"/>
</dbReference>